<name>A0A183F4K5_HELPZ</name>
<reference evidence="3" key="2">
    <citation type="submission" date="2019-09" db="UniProtKB">
        <authorList>
            <consortium name="WormBaseParasite"/>
        </authorList>
    </citation>
    <scope>IDENTIFICATION</scope>
</reference>
<dbReference type="AlphaFoldDB" id="A0A183F4K5"/>
<accession>A0A3P7TC24</accession>
<proteinExistence type="predicted"/>
<organism evidence="2 3">
    <name type="scientific">Heligmosomoides polygyrus</name>
    <name type="common">Parasitic roundworm</name>
    <dbReference type="NCBI Taxonomy" id="6339"/>
    <lineage>
        <taxon>Eukaryota</taxon>
        <taxon>Metazoa</taxon>
        <taxon>Ecdysozoa</taxon>
        <taxon>Nematoda</taxon>
        <taxon>Chromadorea</taxon>
        <taxon>Rhabditida</taxon>
        <taxon>Rhabditina</taxon>
        <taxon>Rhabditomorpha</taxon>
        <taxon>Strongyloidea</taxon>
        <taxon>Heligmosomidae</taxon>
        <taxon>Heligmosomoides</taxon>
    </lineage>
</organism>
<evidence type="ECO:0000313" key="2">
    <source>
        <dbReference type="Proteomes" id="UP000050761"/>
    </source>
</evidence>
<sequence>MNPAPGKPISISNFYLSTSASDEIELYEELSELIRSEKFFCKFVVGNFDDKTEMASTESGAYWMSR</sequence>
<dbReference type="WBParaSite" id="HPBE_0000109701-mRNA-1">
    <property type="protein sequence ID" value="HPBE_0000109701-mRNA-1"/>
    <property type="gene ID" value="HPBE_0000109701"/>
</dbReference>
<dbReference type="EMBL" id="UZAH01001073">
    <property type="protein sequence ID" value="VDO19480.1"/>
    <property type="molecule type" value="Genomic_DNA"/>
</dbReference>
<dbReference type="Proteomes" id="UP000050761">
    <property type="component" value="Unassembled WGS sequence"/>
</dbReference>
<evidence type="ECO:0000313" key="1">
    <source>
        <dbReference type="EMBL" id="VDO19480.1"/>
    </source>
</evidence>
<reference evidence="1 2" key="1">
    <citation type="submission" date="2018-11" db="EMBL/GenBank/DDBJ databases">
        <authorList>
            <consortium name="Pathogen Informatics"/>
        </authorList>
    </citation>
    <scope>NUCLEOTIDE SEQUENCE [LARGE SCALE GENOMIC DNA]</scope>
</reference>
<protein>
    <submittedName>
        <fullName evidence="3">Resolvase/invertase-type recombinase catalytic domain-containing protein</fullName>
    </submittedName>
</protein>
<keyword evidence="2" id="KW-1185">Reference proteome</keyword>
<accession>A0A183F4K5</accession>
<gene>
    <name evidence="1" type="ORF">HPBE_LOCUS1098</name>
</gene>
<evidence type="ECO:0000313" key="3">
    <source>
        <dbReference type="WBParaSite" id="HPBE_0000109701-mRNA-1"/>
    </source>
</evidence>